<comment type="caution">
    <text evidence="3">The sequence shown here is derived from an EMBL/GenBank/DDBJ whole genome shotgun (WGS) entry which is preliminary data.</text>
</comment>
<dbReference type="SUPFAM" id="SSF53098">
    <property type="entry name" value="Ribonuclease H-like"/>
    <property type="match status" value="1"/>
</dbReference>
<name>A0ABR1ZJF5_9ROSI</name>
<feature type="compositionally biased region" description="Basic and acidic residues" evidence="1">
    <location>
        <begin position="148"/>
        <end position="159"/>
    </location>
</feature>
<dbReference type="InterPro" id="IPR012337">
    <property type="entry name" value="RNaseH-like_sf"/>
</dbReference>
<dbReference type="EMBL" id="JBBPBN010001004">
    <property type="protein sequence ID" value="KAK8480638.1"/>
    <property type="molecule type" value="Genomic_DNA"/>
</dbReference>
<accession>A0ABR1ZJF5</accession>
<feature type="region of interest" description="Disordered" evidence="1">
    <location>
        <begin position="132"/>
        <end position="163"/>
    </location>
</feature>
<dbReference type="CDD" id="cd06222">
    <property type="entry name" value="RNase_H_like"/>
    <property type="match status" value="1"/>
</dbReference>
<dbReference type="InterPro" id="IPR002156">
    <property type="entry name" value="RNaseH_domain"/>
</dbReference>
<dbReference type="InterPro" id="IPR053151">
    <property type="entry name" value="RNase_H-like"/>
</dbReference>
<feature type="domain" description="RNase H type-1" evidence="2">
    <location>
        <begin position="248"/>
        <end position="358"/>
    </location>
</feature>
<evidence type="ECO:0000256" key="1">
    <source>
        <dbReference type="SAM" id="MobiDB-lite"/>
    </source>
</evidence>
<reference evidence="3 4" key="1">
    <citation type="journal article" date="2024" name="G3 (Bethesda)">
        <title>Genome assembly of Hibiscus sabdariffa L. provides insights into metabolisms of medicinal natural products.</title>
        <authorList>
            <person name="Kim T."/>
        </authorList>
    </citation>
    <scope>NUCLEOTIDE SEQUENCE [LARGE SCALE GENOMIC DNA]</scope>
    <source>
        <strain evidence="3">TK-2024</strain>
        <tissue evidence="3">Old leaves</tissue>
    </source>
</reference>
<organism evidence="3 4">
    <name type="scientific">Hibiscus sabdariffa</name>
    <name type="common">roselle</name>
    <dbReference type="NCBI Taxonomy" id="183260"/>
    <lineage>
        <taxon>Eukaryota</taxon>
        <taxon>Viridiplantae</taxon>
        <taxon>Streptophyta</taxon>
        <taxon>Embryophyta</taxon>
        <taxon>Tracheophyta</taxon>
        <taxon>Spermatophyta</taxon>
        <taxon>Magnoliopsida</taxon>
        <taxon>eudicotyledons</taxon>
        <taxon>Gunneridae</taxon>
        <taxon>Pentapetalae</taxon>
        <taxon>rosids</taxon>
        <taxon>malvids</taxon>
        <taxon>Malvales</taxon>
        <taxon>Malvaceae</taxon>
        <taxon>Malvoideae</taxon>
        <taxon>Hibiscus</taxon>
    </lineage>
</organism>
<gene>
    <name evidence="3" type="ORF">V6N11_047243</name>
</gene>
<protein>
    <recommendedName>
        <fullName evidence="2">RNase H type-1 domain-containing protein</fullName>
    </recommendedName>
</protein>
<dbReference type="PANTHER" id="PTHR47723:SF19">
    <property type="entry name" value="POLYNUCLEOTIDYL TRANSFERASE, RIBONUCLEASE H-LIKE SUPERFAMILY PROTEIN"/>
    <property type="match status" value="1"/>
</dbReference>
<dbReference type="PANTHER" id="PTHR47723">
    <property type="entry name" value="OS05G0353850 PROTEIN"/>
    <property type="match status" value="1"/>
</dbReference>
<dbReference type="InterPro" id="IPR044730">
    <property type="entry name" value="RNase_H-like_dom_plant"/>
</dbReference>
<evidence type="ECO:0000259" key="2">
    <source>
        <dbReference type="Pfam" id="PF13456"/>
    </source>
</evidence>
<dbReference type="Proteomes" id="UP001396334">
    <property type="component" value="Unassembled WGS sequence"/>
</dbReference>
<evidence type="ECO:0000313" key="3">
    <source>
        <dbReference type="EMBL" id="KAK8480638.1"/>
    </source>
</evidence>
<evidence type="ECO:0000313" key="4">
    <source>
        <dbReference type="Proteomes" id="UP001396334"/>
    </source>
</evidence>
<dbReference type="InterPro" id="IPR036397">
    <property type="entry name" value="RNaseH_sf"/>
</dbReference>
<proteinExistence type="predicted"/>
<keyword evidence="4" id="KW-1185">Reference proteome</keyword>
<sequence length="398" mass="42772">MNAVLVMERLGHVIHNAVNQRSWIPKNSSVRLSRTDGVLDVCQGGRPSEAIISAGNAIVLDNSVPVFSSAPVQETNEDPVVDASMTDMGPMSKGVALRNIAIGTGLGGVPEQLPAQGQSIPNLSFKDTLLERTGTPTGSSAIPELDVEEHSTDEGRLEPEVNDGSQGFRILSREKDLTHHATDPEVMIVNGSHGVANERSLSTPGNKEGPVSNLDRVAIEEEARLVQPRGNSALEVTQVEWQTNSVFEQLGRSGGVFRDEFGRWFLGFARFVGRCDVLIVELLAIHDGLLQAWVSGYSRVELESDCLEAVRIITSSSSALDGNALVVSIKELIGREWSVVVHHIGYVNNRVVDMLASRDRGLDVAHTLFSGPPADIASIVEEELAGHASTVGEVDGIR</sequence>
<dbReference type="Gene3D" id="3.30.420.10">
    <property type="entry name" value="Ribonuclease H-like superfamily/Ribonuclease H"/>
    <property type="match status" value="1"/>
</dbReference>
<dbReference type="Pfam" id="PF13456">
    <property type="entry name" value="RVT_3"/>
    <property type="match status" value="1"/>
</dbReference>